<proteinExistence type="predicted"/>
<protein>
    <recommendedName>
        <fullName evidence="4">Secreted protein</fullName>
    </recommendedName>
</protein>
<reference evidence="2 3" key="1">
    <citation type="journal article" date="2022" name="G3 (Bethesda)">
        <title>Enemy or ally: a genomic approach to elucidate the lifestyle of Phyllosticta citrichinaensis.</title>
        <authorList>
            <person name="Buijs V.A."/>
            <person name="Groenewald J.Z."/>
            <person name="Haridas S."/>
            <person name="LaButti K.M."/>
            <person name="Lipzen A."/>
            <person name="Martin F.M."/>
            <person name="Barry K."/>
            <person name="Grigoriev I.V."/>
            <person name="Crous P.W."/>
            <person name="Seidl M.F."/>
        </authorList>
    </citation>
    <scope>NUCLEOTIDE SEQUENCE [LARGE SCALE GENOMIC DNA]</scope>
    <source>
        <strain evidence="2 3">CBS 129764</strain>
    </source>
</reference>
<name>A0ABR1XWF9_9PEZI</name>
<accession>A0ABR1XWF9</accession>
<feature type="signal peptide" evidence="1">
    <location>
        <begin position="1"/>
        <end position="26"/>
    </location>
</feature>
<gene>
    <name evidence="2" type="ORF">IWX90DRAFT_430741</name>
</gene>
<evidence type="ECO:0008006" key="4">
    <source>
        <dbReference type="Google" id="ProtNLM"/>
    </source>
</evidence>
<evidence type="ECO:0000313" key="2">
    <source>
        <dbReference type="EMBL" id="KAK8169755.1"/>
    </source>
</evidence>
<evidence type="ECO:0000256" key="1">
    <source>
        <dbReference type="SAM" id="SignalP"/>
    </source>
</evidence>
<dbReference type="Proteomes" id="UP001456524">
    <property type="component" value="Unassembled WGS sequence"/>
</dbReference>
<sequence>MVNCVLRFCCCCCCCCCCCYFRHVKGPPPTTPSIIPTYLPWDLWDDGHADWRAPLMDRPSEAIGKRVTGRDVHCQGGAEGTQGRRNRSWCFRSAAHIKTHVAQTDCPTNRQGSPDVSVLDWSMCVRYLRRYCVGLPIKSTQRGIGATDQETRQRER</sequence>
<keyword evidence="1" id="KW-0732">Signal</keyword>
<comment type="caution">
    <text evidence="2">The sequence shown here is derived from an EMBL/GenBank/DDBJ whole genome shotgun (WGS) entry which is preliminary data.</text>
</comment>
<dbReference type="EMBL" id="JBBWUH010000004">
    <property type="protein sequence ID" value="KAK8169755.1"/>
    <property type="molecule type" value="Genomic_DNA"/>
</dbReference>
<keyword evidence="3" id="KW-1185">Reference proteome</keyword>
<evidence type="ECO:0000313" key="3">
    <source>
        <dbReference type="Proteomes" id="UP001456524"/>
    </source>
</evidence>
<feature type="chain" id="PRO_5046262589" description="Secreted protein" evidence="1">
    <location>
        <begin position="27"/>
        <end position="156"/>
    </location>
</feature>
<organism evidence="2 3">
    <name type="scientific">Phyllosticta citrichinensis</name>
    <dbReference type="NCBI Taxonomy" id="1130410"/>
    <lineage>
        <taxon>Eukaryota</taxon>
        <taxon>Fungi</taxon>
        <taxon>Dikarya</taxon>
        <taxon>Ascomycota</taxon>
        <taxon>Pezizomycotina</taxon>
        <taxon>Dothideomycetes</taxon>
        <taxon>Dothideomycetes incertae sedis</taxon>
        <taxon>Botryosphaeriales</taxon>
        <taxon>Phyllostictaceae</taxon>
        <taxon>Phyllosticta</taxon>
    </lineage>
</organism>